<keyword evidence="1" id="KW-0472">Membrane</keyword>
<protein>
    <submittedName>
        <fullName evidence="2">Uncharacterized protein</fullName>
    </submittedName>
</protein>
<organism evidence="2">
    <name type="scientific">hydrothermal vent metagenome</name>
    <dbReference type="NCBI Taxonomy" id="652676"/>
    <lineage>
        <taxon>unclassified sequences</taxon>
        <taxon>metagenomes</taxon>
        <taxon>ecological metagenomes</taxon>
    </lineage>
</organism>
<reference evidence="2" key="1">
    <citation type="submission" date="2018-06" db="EMBL/GenBank/DDBJ databases">
        <authorList>
            <person name="Zhirakovskaya E."/>
        </authorList>
    </citation>
    <scope>NUCLEOTIDE SEQUENCE</scope>
</reference>
<evidence type="ECO:0000256" key="1">
    <source>
        <dbReference type="SAM" id="Phobius"/>
    </source>
</evidence>
<feature type="transmembrane region" description="Helical" evidence="1">
    <location>
        <begin position="48"/>
        <end position="68"/>
    </location>
</feature>
<sequence>MSMNSSGPKPAPGRTSTRSWFFRRGPMENLATVIICVGVFMLMQPFSIWAYGWSFATILTGTVMFIIVSHFPE</sequence>
<evidence type="ECO:0000313" key="2">
    <source>
        <dbReference type="EMBL" id="VAW17139.1"/>
    </source>
</evidence>
<feature type="transmembrane region" description="Helical" evidence="1">
    <location>
        <begin position="21"/>
        <end position="42"/>
    </location>
</feature>
<keyword evidence="1" id="KW-1133">Transmembrane helix</keyword>
<proteinExistence type="predicted"/>
<name>A0A3B0TYB1_9ZZZZ</name>
<keyword evidence="1" id="KW-0812">Transmembrane</keyword>
<accession>A0A3B0TYB1</accession>
<dbReference type="EMBL" id="UOEM01000101">
    <property type="protein sequence ID" value="VAW17139.1"/>
    <property type="molecule type" value="Genomic_DNA"/>
</dbReference>
<gene>
    <name evidence="2" type="ORF">MNBD_ALPHA09-1592</name>
</gene>
<dbReference type="AlphaFoldDB" id="A0A3B0TYB1"/>